<accession>A0A2S0WFE6</accession>
<dbReference type="EMBL" id="CP026948">
    <property type="protein sequence ID" value="AWB84505.1"/>
    <property type="molecule type" value="Genomic_DNA"/>
</dbReference>
<organism evidence="5 6">
    <name type="scientific">Corynebacterium liangguodongii</name>
    <dbReference type="NCBI Taxonomy" id="2079535"/>
    <lineage>
        <taxon>Bacteria</taxon>
        <taxon>Bacillati</taxon>
        <taxon>Actinomycetota</taxon>
        <taxon>Actinomycetes</taxon>
        <taxon>Mycobacteriales</taxon>
        <taxon>Corynebacteriaceae</taxon>
        <taxon>Corynebacterium</taxon>
    </lineage>
</organism>
<evidence type="ECO:0000313" key="5">
    <source>
        <dbReference type="EMBL" id="AWB84505.1"/>
    </source>
</evidence>
<evidence type="ECO:0000256" key="2">
    <source>
        <dbReference type="ARBA" id="ARBA00022487"/>
    </source>
</evidence>
<evidence type="ECO:0000256" key="4">
    <source>
        <dbReference type="ARBA" id="ARBA00023157"/>
    </source>
</evidence>
<evidence type="ECO:0000313" key="6">
    <source>
        <dbReference type="Proteomes" id="UP000244754"/>
    </source>
</evidence>
<dbReference type="GO" id="GO:0052689">
    <property type="term" value="F:carboxylic ester hydrolase activity"/>
    <property type="evidence" value="ECO:0007669"/>
    <property type="project" value="UniProtKB-KW"/>
</dbReference>
<dbReference type="PANTHER" id="PTHR33630">
    <property type="entry name" value="CUTINASE RV1984C-RELATED-RELATED"/>
    <property type="match status" value="1"/>
</dbReference>
<sequence>MFSSPLRSLRSRATTALLAVAAAATATLSPLAAQPEANAQERCPAVAVVAARGSGQNTQVIPTRYANGAAWTSNGWEGETIRAFLQKAESRYSATHGGASVMNDVEVIGLEPRYYPAVFPQYDTPEIAIPATIAQAVGLAAQYTVPMLQTARRAGAEFLDSVNVGRVGVMRAINDYEASTGCRPGYILVGFSQGAMVVLEHEKELAARGQLAGAVYLGNPNTAAGDPATVGIQGGVGGILGALPFNSKTAAATPNRVNYCLPLDGVCDISVATLRGLEGGNNHGRYFLAPSPWDDQVADSFGRFVDQVRYR</sequence>
<evidence type="ECO:0000256" key="1">
    <source>
        <dbReference type="ARBA" id="ARBA00007534"/>
    </source>
</evidence>
<dbReference type="Proteomes" id="UP000244754">
    <property type="component" value="Chromosome"/>
</dbReference>
<dbReference type="InterPro" id="IPR000675">
    <property type="entry name" value="Cutinase/axe"/>
</dbReference>
<protein>
    <submittedName>
        <fullName evidence="5">Uncharacterized protein</fullName>
    </submittedName>
</protein>
<dbReference type="OrthoDB" id="4457739at2"/>
<comment type="similarity">
    <text evidence="1">Belongs to the cutinase family.</text>
</comment>
<dbReference type="Gene3D" id="3.40.50.1820">
    <property type="entry name" value="alpha/beta hydrolase"/>
    <property type="match status" value="1"/>
</dbReference>
<gene>
    <name evidence="5" type="ORF">C3E79_08430</name>
</gene>
<keyword evidence="4" id="KW-1015">Disulfide bond</keyword>
<proteinExistence type="inferred from homology"/>
<dbReference type="KEGG" id="clia:C3E79_08430"/>
<keyword evidence="3" id="KW-0378">Hydrolase</keyword>
<dbReference type="InterPro" id="IPR029058">
    <property type="entry name" value="AB_hydrolase_fold"/>
</dbReference>
<dbReference type="SUPFAM" id="SSF53474">
    <property type="entry name" value="alpha/beta-Hydrolases"/>
    <property type="match status" value="1"/>
</dbReference>
<reference evidence="6" key="1">
    <citation type="submission" date="2018-01" db="EMBL/GenBank/DDBJ databases">
        <authorList>
            <person name="Li J."/>
        </authorList>
    </citation>
    <scope>NUCLEOTIDE SEQUENCE [LARGE SCALE GENOMIC DNA]</scope>
    <source>
        <strain evidence="6">2184</strain>
    </source>
</reference>
<evidence type="ECO:0000256" key="3">
    <source>
        <dbReference type="ARBA" id="ARBA00022801"/>
    </source>
</evidence>
<dbReference type="PANTHER" id="PTHR33630:SF9">
    <property type="entry name" value="CUTINASE 4"/>
    <property type="match status" value="1"/>
</dbReference>
<dbReference type="AlphaFoldDB" id="A0A2S0WFE6"/>
<keyword evidence="2" id="KW-0719">Serine esterase</keyword>
<keyword evidence="6" id="KW-1185">Reference proteome</keyword>
<name>A0A2S0WFE6_9CORY</name>
<dbReference type="SMART" id="SM01110">
    <property type="entry name" value="Cutinase"/>
    <property type="match status" value="1"/>
</dbReference>
<dbReference type="RefSeq" id="WP_108404514.1">
    <property type="nucleotide sequence ID" value="NZ_CP026948.1"/>
</dbReference>